<name>A0A8H4RN44_9HELO</name>
<organism evidence="1 2">
    <name type="scientific">Cudoniella acicularis</name>
    <dbReference type="NCBI Taxonomy" id="354080"/>
    <lineage>
        <taxon>Eukaryota</taxon>
        <taxon>Fungi</taxon>
        <taxon>Dikarya</taxon>
        <taxon>Ascomycota</taxon>
        <taxon>Pezizomycotina</taxon>
        <taxon>Leotiomycetes</taxon>
        <taxon>Helotiales</taxon>
        <taxon>Tricladiaceae</taxon>
        <taxon>Cudoniella</taxon>
    </lineage>
</organism>
<dbReference type="EMBL" id="JAAMPI010000372">
    <property type="protein sequence ID" value="KAF4632163.1"/>
    <property type="molecule type" value="Genomic_DNA"/>
</dbReference>
<evidence type="ECO:0000313" key="1">
    <source>
        <dbReference type="EMBL" id="KAF4632163.1"/>
    </source>
</evidence>
<protein>
    <submittedName>
        <fullName evidence="1">Uncharacterized protein</fullName>
    </submittedName>
</protein>
<proteinExistence type="predicted"/>
<dbReference type="OrthoDB" id="3564998at2759"/>
<evidence type="ECO:0000313" key="2">
    <source>
        <dbReference type="Proteomes" id="UP000566819"/>
    </source>
</evidence>
<keyword evidence="2" id="KW-1185">Reference proteome</keyword>
<sequence>MIIKEIIKVAKSGVFTVAQLEAMLSTIPLSVQELYEDIFNRIKARCREDRKQSQYIVSWLLFARRALRVDEFRDIFAMLLWDKSKDTYDFLDRNRVGSPITSWAAVRLLLENKCGGLVEIVPGKRDPTRTIWGKESVQPEDQIQFIHQTVKELLLLNPDTSLFSINSSKGLRIIATTCINYLIMTLPLMQQPLNFSETLEKDWISDTFVNYIQDRPLLIYIFEHLPRLFESEESREEESTSVFGPLAHYLPNLKPEEVTSSSSCKLYIPQRCNTAPIYNPPLLK</sequence>
<dbReference type="AlphaFoldDB" id="A0A8H4RN44"/>
<reference evidence="1 2" key="1">
    <citation type="submission" date="2020-03" db="EMBL/GenBank/DDBJ databases">
        <title>Draft Genome Sequence of Cudoniella acicularis.</title>
        <authorList>
            <person name="Buettner E."/>
            <person name="Kellner H."/>
        </authorList>
    </citation>
    <scope>NUCLEOTIDE SEQUENCE [LARGE SCALE GENOMIC DNA]</scope>
    <source>
        <strain evidence="1 2">DSM 108380</strain>
    </source>
</reference>
<comment type="caution">
    <text evidence="1">The sequence shown here is derived from an EMBL/GenBank/DDBJ whole genome shotgun (WGS) entry which is preliminary data.</text>
</comment>
<dbReference type="Proteomes" id="UP000566819">
    <property type="component" value="Unassembled WGS sequence"/>
</dbReference>
<dbReference type="PANTHER" id="PTHR10039">
    <property type="entry name" value="AMELOGENIN"/>
    <property type="match status" value="1"/>
</dbReference>
<gene>
    <name evidence="1" type="ORF">G7Y89_g5968</name>
</gene>
<accession>A0A8H4RN44</accession>